<dbReference type="GO" id="GO:0048729">
    <property type="term" value="P:tissue morphogenesis"/>
    <property type="evidence" value="ECO:0007669"/>
    <property type="project" value="UniProtKB-ARBA"/>
</dbReference>
<evidence type="ECO:0000259" key="12">
    <source>
        <dbReference type="PROSITE" id="PS50268"/>
    </source>
</evidence>
<evidence type="ECO:0000256" key="3">
    <source>
        <dbReference type="ARBA" id="ARBA00022737"/>
    </source>
</evidence>
<dbReference type="GO" id="GO:0009887">
    <property type="term" value="P:animal organ morphogenesis"/>
    <property type="evidence" value="ECO:0007669"/>
    <property type="project" value="UniProtKB-ARBA"/>
</dbReference>
<dbReference type="SUPFAM" id="SSF49313">
    <property type="entry name" value="Cadherin-like"/>
    <property type="match status" value="21"/>
</dbReference>
<dbReference type="FunFam" id="2.60.40.60:FF:000020">
    <property type="entry name" value="Dachsous cadherin-related 1b"/>
    <property type="match status" value="5"/>
</dbReference>
<evidence type="ECO:0000313" key="14">
    <source>
        <dbReference type="Proteomes" id="UP000192247"/>
    </source>
</evidence>
<feature type="domain" description="Cadherin" evidence="12">
    <location>
        <begin position="1854"/>
        <end position="1956"/>
    </location>
</feature>
<feature type="domain" description="Cadherin" evidence="12">
    <location>
        <begin position="1745"/>
        <end position="1853"/>
    </location>
</feature>
<reference evidence="13 14" key="1">
    <citation type="journal article" date="2017" name="Gigascience">
        <title>Draft genome of the honey bee ectoparasitic mite, Tropilaelaps mercedesae, is shaped by the parasitic life history.</title>
        <authorList>
            <person name="Dong X."/>
            <person name="Armstrong S.D."/>
            <person name="Xia D."/>
            <person name="Makepeace B.L."/>
            <person name="Darby A.C."/>
            <person name="Kadowaki T."/>
        </authorList>
    </citation>
    <scope>NUCLEOTIDE SEQUENCE [LARGE SCALE GENOMIC DNA]</scope>
    <source>
        <strain evidence="13">Wuxi-XJTLU</strain>
    </source>
</reference>
<dbReference type="PROSITE" id="PS50268">
    <property type="entry name" value="CADHERIN_2"/>
    <property type="match status" value="19"/>
</dbReference>
<evidence type="ECO:0000256" key="2">
    <source>
        <dbReference type="ARBA" id="ARBA00022692"/>
    </source>
</evidence>
<sequence length="2522" mass="273974">MNMKRTTFARRRHRNAAIPETTATVNRSICCYQLAGQIRLSQFRSPTLLRLRALRTFGDAPWRTATSTRTVVSASDPDCGVNAIVSFALGPAAPSAFRIDRRSGELCVAAGLDRETRATYEIPVMATDRGGLSTSTVVKVHVLDVNDHRPIFVLDEYNVSLSEFFDQTGQPIVVVVATDRDAGLNGRVTYSIVDGNIQKRFRIDPDTGGIYITSALRRSSGGTTHHLVVSARDGQGVEAERPAYVHVHVSVVGSMSADQQKTPVFDAPRYVFPVSEDVAAHSIIGNVTARAAGQGPHGVRYAIRSGNDQGLFAIDPVRGLISVERALDFEVASSVLLNVQAAAGSPPAYGHAQVNISVEDVNDNSPKFESAEVRISVAENTSLNSPLYSAHAEDADSGENGRVTYALAEESDSFKVIARTGAIMLKRSLDFELRQQYHLIVLARDGGRPQRTGNTTLIVEVQDINDNAPVFEHESYRVTVVESLQPDENFLQVVAADSDSGNNARLAYRLVDTDPSSGVHSSRFGISPNSGQLYLRQRLDRETADSYALRVEAFVRDSFEFAVEENAEPGRRAGEVQAVDKDLGDNAALRYVLLSCDDDFYINPASGEMFTKTRLDREKRSSYECVVEARDQGPTPQSSRVSVRVRVLDKNDNAPQFVDGQDTELSVREEQPAGSEVAQVRATDVDEGANAELVYEIEATAAPTDGAQLFSVNADGLIRTKSVLDHEQQDVYTLCIVAKDMGSPSLEAKLNITIKVQDLNDNQPSFFSSTISFTIQEGLPPGREVGIVEAIDQDKGQNGLITYTIISGNPFNTFSIDRSTGVLYTNVEIDYERTADFALQVSANDNSVVDSRGSVINVNVRVEDVNDNAPRFATDPVVFSVSESASPGSVLTTITAHDDDSGLNGEVRYSIVEAAPGKQTFTIDPVSGAVTLIEPLDYERQPQYIFVVRAQDLARDAELRLSSKATVTLLVEDENDNSPVIVSKAYAEVLEDEEVGAVVTTVLASDRDARENGRISYGIQSGDIHGHFHLDEHSGRLTVARRLDRELTDEVLLNITARDNGRPMRHAVQSLRVKIRDVNDCGPMFAERSYYANVSETTPVGTVLLRVATNEHDAMSAGSNVTYTLYKDASIPFGIDPASGEVHTTARLDRNAGNMFAIDPYSGSLSCKSLDRETVAVYRLTVHAQDQGVPPKIGRCNLDVHVLDQNDNDPQFEHSEYSAQVREDAEIGTEVLMVKAHDIDEGANGRVTYSLINATGLPFGIDSETGHIVTTGHFDREQEQSYTLEGRHNDLFHIDPYSGQVTLARSVRHHDGKVIHLEIVASDRGEAPKSSLGVLEVHVGKTTNRQELHFEQEKYAVYLSESANYGMELTTVRAFDFRMSSDDVVYAFDSIDADEFSIGRESGVVRVNNSLKLDYERQQAITTIVIARGIRGGEPAYGYARLQVNLRDENDNLPRFSQSHYVASVAEGNRRGEVVLQVAALDEDDGQSNGHVMYHIVEGNHDNAFAVDPSTPGVIRTNIVLDREIRDSYTLTMIATDEGVPQLTGTATVHVTVVDVNDNQPVFPPSEPIKVREDKRVGGVAAVVTANDVDTHPALVYSLRNPDNTFTIDAYSGRLTLAKPLDFERQANYSLTVLASDGAHTADTILTVVVVDVNDHAPQFNESAYTATLSASSGGGGGGDGDGGRLLTIDRRTGVVSLRAGATLKPNLIAYMMVVAEDDGTPSLSAAVPLRLQTSSLLEKPYNFAKTSYSAAIIESAPIGTAVANLSLVDLGHGALKPTDAKLAYEIYAGNDDGLFVIDNAGQVLTAGRLDRETKRSYDLRVVAFPRRRRELVNVTTVLTVNVSDINDSAPAFLKSRYDVALSELTRVGSTVLQVCAEDGDAESDIAYDITSGNENGHFEIGNRTGTIVLLRELDFDTTEEFRFIVRAIDRLDPSLASLVGVSVKVKDENDNAPVFPVSRYNEFVQESAPVGSVVFTAHASDRDRGRYGALNYSILEGEARDKFSVNADSGLVTTNAVFDFESRKRYYFTVVATDAGGKYAHAQVQVDVQGKDEYAPEFLKPVYHFTVPGNAPVGYPIGRVEATDVDGGSDGVVSYWLRSPNPNFNVNATTGVIFVVKPMRPQKRVIEMALSLTIDFSLNASLVADNASEGGLAGWGLALLILLAFAALILLSLLLFSKYRTLSKEANKPETARGFEDTMDAMDACRYPNLTYPPHYNEISHYDTPDEAHMTTGYDKRCVSSRSADEDEEIRMINEGRMLNVAHAGHGGGGGGEDATSVISAQNTQEYLARLGIYTGSEKSTQGDYAKIEGGDCDGMSNIIYEKLDDLDDHATSQRGPPPVRMRQPPVAGSLSSIVHSEEELAGSYNWDYLNDWSPQYHKLPNMFAEMAKISPATGVAGGGAPSAHPSYPMTALSSGGSSNGSRRSVIIERLPPTQQRPPPPPMPPAVVADPGLASGLASYPNAMTPSFEPCPPPTRSPDELSPVYDVSLMTGPHGHRMSLRSVGGSRVATLTRAVESDSEL</sequence>
<dbReference type="FunFam" id="2.60.40.60:FF:000015">
    <property type="entry name" value="FAT atypical cadherin 1"/>
    <property type="match status" value="1"/>
</dbReference>
<evidence type="ECO:0000256" key="8">
    <source>
        <dbReference type="ARBA" id="ARBA00023180"/>
    </source>
</evidence>
<dbReference type="PANTHER" id="PTHR24026">
    <property type="entry name" value="FAT ATYPICAL CADHERIN-RELATED"/>
    <property type="match status" value="1"/>
</dbReference>
<dbReference type="GO" id="GO:0060429">
    <property type="term" value="P:epithelium development"/>
    <property type="evidence" value="ECO:0007669"/>
    <property type="project" value="UniProtKB-ARBA"/>
</dbReference>
<feature type="domain" description="Cadherin" evidence="12">
    <location>
        <begin position="1351"/>
        <end position="1456"/>
    </location>
</feature>
<dbReference type="GO" id="GO:0048731">
    <property type="term" value="P:system development"/>
    <property type="evidence" value="ECO:0007669"/>
    <property type="project" value="UniProtKB-ARBA"/>
</dbReference>
<name>A0A1V9WYN4_9ACAR</name>
<keyword evidence="4 9" id="KW-0106">Calcium</keyword>
<feature type="domain" description="Cadherin" evidence="12">
    <location>
        <begin position="369"/>
        <end position="471"/>
    </location>
</feature>
<dbReference type="Gene3D" id="2.60.40.60">
    <property type="entry name" value="Cadherins"/>
    <property type="match status" value="21"/>
</dbReference>
<dbReference type="STRING" id="418985.A0A1V9WYN4"/>
<evidence type="ECO:0000256" key="1">
    <source>
        <dbReference type="ARBA" id="ARBA00004370"/>
    </source>
</evidence>
<dbReference type="InterPro" id="IPR002126">
    <property type="entry name" value="Cadherin-like_dom"/>
</dbReference>
<dbReference type="EMBL" id="MNPL01032718">
    <property type="protein sequence ID" value="OQR66385.1"/>
    <property type="molecule type" value="Genomic_DNA"/>
</dbReference>
<feature type="domain" description="Cadherin" evidence="12">
    <location>
        <begin position="1457"/>
        <end position="1563"/>
    </location>
</feature>
<dbReference type="Pfam" id="PF00028">
    <property type="entry name" value="Cadherin"/>
    <property type="match status" value="18"/>
</dbReference>
<keyword evidence="8" id="KW-0325">Glycoprotein</keyword>
<keyword evidence="6 11" id="KW-1133">Transmembrane helix</keyword>
<feature type="domain" description="Cadherin" evidence="12">
    <location>
        <begin position="767"/>
        <end position="872"/>
    </location>
</feature>
<dbReference type="GO" id="GO:0007156">
    <property type="term" value="P:homophilic cell adhesion via plasma membrane adhesion molecules"/>
    <property type="evidence" value="ECO:0007669"/>
    <property type="project" value="InterPro"/>
</dbReference>
<dbReference type="FunFam" id="2.60.40.60:FF:000092">
    <property type="entry name" value="Protocadherin 8"/>
    <property type="match status" value="1"/>
</dbReference>
<dbReference type="SMART" id="SM00112">
    <property type="entry name" value="CA"/>
    <property type="match status" value="18"/>
</dbReference>
<feature type="domain" description="Cadherin" evidence="12">
    <location>
        <begin position="1563"/>
        <end position="1660"/>
    </location>
</feature>
<feature type="domain" description="Cadherin" evidence="12">
    <location>
        <begin position="873"/>
        <end position="981"/>
    </location>
</feature>
<dbReference type="InterPro" id="IPR015919">
    <property type="entry name" value="Cadherin-like_sf"/>
</dbReference>
<dbReference type="Proteomes" id="UP000192247">
    <property type="component" value="Unassembled WGS sequence"/>
</dbReference>
<dbReference type="FunCoup" id="A0A1V9WYN4">
    <property type="interactions" value="86"/>
</dbReference>
<dbReference type="PROSITE" id="PS00232">
    <property type="entry name" value="CADHERIN_1"/>
    <property type="match status" value="10"/>
</dbReference>
<feature type="region of interest" description="Disordered" evidence="10">
    <location>
        <begin position="2471"/>
        <end position="2501"/>
    </location>
</feature>
<dbReference type="InParanoid" id="A0A1V9WYN4"/>
<dbReference type="FunFam" id="2.60.40.60:FF:000080">
    <property type="entry name" value="FAT atypical cadherin 1"/>
    <property type="match status" value="1"/>
</dbReference>
<evidence type="ECO:0000256" key="5">
    <source>
        <dbReference type="ARBA" id="ARBA00022889"/>
    </source>
</evidence>
<dbReference type="InterPro" id="IPR027397">
    <property type="entry name" value="Catenin-bd_sf"/>
</dbReference>
<feature type="domain" description="Cadherin" evidence="12">
    <location>
        <begin position="555"/>
        <end position="657"/>
    </location>
</feature>
<feature type="domain" description="Cadherin" evidence="12">
    <location>
        <begin position="1957"/>
        <end position="2059"/>
    </location>
</feature>
<feature type="compositionally biased region" description="Low complexity" evidence="10">
    <location>
        <begin position="2415"/>
        <end position="2424"/>
    </location>
</feature>
<feature type="domain" description="Cadherin" evidence="12">
    <location>
        <begin position="659"/>
        <end position="766"/>
    </location>
</feature>
<feature type="transmembrane region" description="Helical" evidence="11">
    <location>
        <begin position="2153"/>
        <end position="2177"/>
    </location>
</feature>
<comment type="subcellular location">
    <subcellularLocation>
        <location evidence="1">Membrane</location>
    </subcellularLocation>
</comment>
<comment type="caution">
    <text evidence="13">The sequence shown here is derived from an EMBL/GenBank/DDBJ whole genome shotgun (WGS) entry which is preliminary data.</text>
</comment>
<dbReference type="InterPro" id="IPR020894">
    <property type="entry name" value="Cadherin_CS"/>
</dbReference>
<proteinExistence type="predicted"/>
<feature type="region of interest" description="Disordered" evidence="10">
    <location>
        <begin position="2398"/>
        <end position="2424"/>
    </location>
</feature>
<evidence type="ECO:0000256" key="4">
    <source>
        <dbReference type="ARBA" id="ARBA00022837"/>
    </source>
</evidence>
<feature type="domain" description="Cadherin" evidence="12">
    <location>
        <begin position="72"/>
        <end position="152"/>
    </location>
</feature>
<keyword evidence="5" id="KW-0130">Cell adhesion</keyword>
<feature type="domain" description="Cadherin" evidence="12">
    <location>
        <begin position="981"/>
        <end position="1085"/>
    </location>
</feature>
<evidence type="ECO:0000256" key="6">
    <source>
        <dbReference type="ARBA" id="ARBA00022989"/>
    </source>
</evidence>
<keyword evidence="2 11" id="KW-0812">Transmembrane</keyword>
<evidence type="ECO:0000256" key="11">
    <source>
        <dbReference type="SAM" id="Phobius"/>
    </source>
</evidence>
<feature type="domain" description="Cadherin" evidence="12">
    <location>
        <begin position="266"/>
        <end position="368"/>
    </location>
</feature>
<dbReference type="FunFam" id="2.60.40.60:FF:000035">
    <property type="entry name" value="Protocadherin Fat 3"/>
    <property type="match status" value="1"/>
</dbReference>
<gene>
    <name evidence="13" type="ORF">BIW11_02360</name>
</gene>
<dbReference type="GO" id="GO:0005886">
    <property type="term" value="C:plasma membrane"/>
    <property type="evidence" value="ECO:0007669"/>
    <property type="project" value="UniProtKB-SubCell"/>
</dbReference>
<dbReference type="PRINTS" id="PR00205">
    <property type="entry name" value="CADHERIN"/>
</dbReference>
<dbReference type="PANTHER" id="PTHR24026:SF126">
    <property type="entry name" value="PROTOCADHERIN FAT 4"/>
    <property type="match status" value="1"/>
</dbReference>
<dbReference type="FunFam" id="2.60.40.60:FF:000140">
    <property type="entry name" value="Dachsous cadherin-related 1"/>
    <property type="match status" value="1"/>
</dbReference>
<keyword evidence="3" id="KW-0677">Repeat</keyword>
<feature type="domain" description="Cadherin" evidence="12">
    <location>
        <begin position="2060"/>
        <end position="2135"/>
    </location>
</feature>
<dbReference type="Gene3D" id="4.10.900.10">
    <property type="entry name" value="TCF3-CBD (Catenin binding domain)"/>
    <property type="match status" value="1"/>
</dbReference>
<feature type="domain" description="Cadherin" evidence="12">
    <location>
        <begin position="1213"/>
        <end position="1330"/>
    </location>
</feature>
<protein>
    <submittedName>
        <fullName evidence="13">Protein dachsous-like</fullName>
    </submittedName>
</protein>
<feature type="domain" description="Cadherin" evidence="12">
    <location>
        <begin position="1086"/>
        <end position="1212"/>
    </location>
</feature>
<dbReference type="CDD" id="cd11304">
    <property type="entry name" value="Cadherin_repeat"/>
    <property type="match status" value="19"/>
</dbReference>
<dbReference type="OrthoDB" id="6252479at2759"/>
<feature type="domain" description="Cadherin" evidence="12">
    <location>
        <begin position="472"/>
        <end position="553"/>
    </location>
</feature>
<evidence type="ECO:0000256" key="10">
    <source>
        <dbReference type="SAM" id="MobiDB-lite"/>
    </source>
</evidence>
<keyword evidence="14" id="KW-1185">Reference proteome</keyword>
<evidence type="ECO:0000256" key="7">
    <source>
        <dbReference type="ARBA" id="ARBA00023136"/>
    </source>
</evidence>
<accession>A0A1V9WYN4</accession>
<dbReference type="GO" id="GO:0005509">
    <property type="term" value="F:calcium ion binding"/>
    <property type="evidence" value="ECO:0007669"/>
    <property type="project" value="UniProtKB-UniRule"/>
</dbReference>
<keyword evidence="7 11" id="KW-0472">Membrane</keyword>
<dbReference type="FunFam" id="2.60.40.60:FF:000279">
    <property type="entry name" value="Protocadherin-16, putative"/>
    <property type="match status" value="1"/>
</dbReference>
<evidence type="ECO:0000313" key="13">
    <source>
        <dbReference type="EMBL" id="OQR66385.1"/>
    </source>
</evidence>
<dbReference type="FunFam" id="2.60.40.60:FF:000081">
    <property type="entry name" value="protocadherin Fat 4"/>
    <property type="match status" value="2"/>
</dbReference>
<organism evidence="13 14">
    <name type="scientific">Tropilaelaps mercedesae</name>
    <dbReference type="NCBI Taxonomy" id="418985"/>
    <lineage>
        <taxon>Eukaryota</taxon>
        <taxon>Metazoa</taxon>
        <taxon>Ecdysozoa</taxon>
        <taxon>Arthropoda</taxon>
        <taxon>Chelicerata</taxon>
        <taxon>Arachnida</taxon>
        <taxon>Acari</taxon>
        <taxon>Parasitiformes</taxon>
        <taxon>Mesostigmata</taxon>
        <taxon>Gamasina</taxon>
        <taxon>Dermanyssoidea</taxon>
        <taxon>Laelapidae</taxon>
        <taxon>Tropilaelaps</taxon>
    </lineage>
</organism>
<evidence type="ECO:0000256" key="9">
    <source>
        <dbReference type="PROSITE-ProRule" id="PRU00043"/>
    </source>
</evidence>
<feature type="domain" description="Cadherin" evidence="12">
    <location>
        <begin position="169"/>
        <end position="265"/>
    </location>
</feature>